<sequence length="363" mass="39745">MSQEESLPKKEVTKEEEEEKEELNTMEKDQAVASDSVSNQNNNENQQQNPPNEPSPSPSTIIFHSPSPPSSSLRTRKSPSPPLHSISDSSISSGHSSTGHMSSSPSPPRKSPAVSSPESSISDGHFSVPDEGTPIGDQRFPPVPAPVPVVVAHRFQVEPNVVTRVDPGAEEGFIGVNDVKQAASGDSGGNGGDGNRWLRPDVMSLLRSKKIAMWSKVLLSLRIATFAFCLMSLSVLAADKKKGWAQDSFYRYKEFRYSLSVNAIGFVYSGLQIIDLLKYIFTRKHIVEHQLRGLFSFVMDQILTYLLISVSSSAATRAYDWESNWGKDKFPDIANASVALSFVAFVAFAFTSLVSGSILCRFR</sequence>
<dbReference type="PANTHER" id="PTHR33573:SF38">
    <property type="entry name" value="CASP-LIKE PROTEIN 4A1"/>
    <property type="match status" value="1"/>
</dbReference>
<comment type="subcellular location">
    <subcellularLocation>
        <location evidence="1 8">Cell membrane</location>
        <topology evidence="1 8">Multi-pass membrane protein</topology>
    </subcellularLocation>
</comment>
<dbReference type="EMBL" id="JASCZI010060972">
    <property type="protein sequence ID" value="MED6137066.1"/>
    <property type="molecule type" value="Genomic_DNA"/>
</dbReference>
<comment type="similarity">
    <text evidence="2 8">Belongs to the Casparian strip membrane proteins (CASP) family.</text>
</comment>
<dbReference type="InterPro" id="IPR006702">
    <property type="entry name" value="CASP_dom"/>
</dbReference>
<feature type="transmembrane region" description="Helical" evidence="8">
    <location>
        <begin position="302"/>
        <end position="319"/>
    </location>
</feature>
<dbReference type="Pfam" id="PF04535">
    <property type="entry name" value="CASP_dom"/>
    <property type="match status" value="1"/>
</dbReference>
<evidence type="ECO:0000259" key="10">
    <source>
        <dbReference type="Pfam" id="PF04535"/>
    </source>
</evidence>
<dbReference type="Proteomes" id="UP001341840">
    <property type="component" value="Unassembled WGS sequence"/>
</dbReference>
<feature type="transmembrane region" description="Helical" evidence="8">
    <location>
        <begin position="339"/>
        <end position="360"/>
    </location>
</feature>
<protein>
    <recommendedName>
        <fullName evidence="8">CASP-like protein</fullName>
    </recommendedName>
</protein>
<evidence type="ECO:0000313" key="12">
    <source>
        <dbReference type="Proteomes" id="UP001341840"/>
    </source>
</evidence>
<dbReference type="PANTHER" id="PTHR33573">
    <property type="entry name" value="CASP-LIKE PROTEIN 4A4"/>
    <property type="match status" value="1"/>
</dbReference>
<feature type="compositionally biased region" description="Low complexity" evidence="9">
    <location>
        <begin position="58"/>
        <end position="73"/>
    </location>
</feature>
<evidence type="ECO:0000256" key="7">
    <source>
        <dbReference type="ARBA" id="ARBA00023136"/>
    </source>
</evidence>
<keyword evidence="6 8" id="KW-1133">Transmembrane helix</keyword>
<feature type="compositionally biased region" description="Low complexity" evidence="9">
    <location>
        <begin position="83"/>
        <end position="104"/>
    </location>
</feature>
<organism evidence="11 12">
    <name type="scientific">Stylosanthes scabra</name>
    <dbReference type="NCBI Taxonomy" id="79078"/>
    <lineage>
        <taxon>Eukaryota</taxon>
        <taxon>Viridiplantae</taxon>
        <taxon>Streptophyta</taxon>
        <taxon>Embryophyta</taxon>
        <taxon>Tracheophyta</taxon>
        <taxon>Spermatophyta</taxon>
        <taxon>Magnoliopsida</taxon>
        <taxon>eudicotyledons</taxon>
        <taxon>Gunneridae</taxon>
        <taxon>Pentapetalae</taxon>
        <taxon>rosids</taxon>
        <taxon>fabids</taxon>
        <taxon>Fabales</taxon>
        <taxon>Fabaceae</taxon>
        <taxon>Papilionoideae</taxon>
        <taxon>50 kb inversion clade</taxon>
        <taxon>dalbergioids sensu lato</taxon>
        <taxon>Dalbergieae</taxon>
        <taxon>Pterocarpus clade</taxon>
        <taxon>Stylosanthes</taxon>
    </lineage>
</organism>
<feature type="domain" description="Casparian strip membrane protein" evidence="10">
    <location>
        <begin position="215"/>
        <end position="347"/>
    </location>
</feature>
<comment type="caution">
    <text evidence="11">The sequence shown here is derived from an EMBL/GenBank/DDBJ whole genome shotgun (WGS) entry which is preliminary data.</text>
</comment>
<evidence type="ECO:0000256" key="5">
    <source>
        <dbReference type="ARBA" id="ARBA00022692"/>
    </source>
</evidence>
<feature type="compositionally biased region" description="Low complexity" evidence="9">
    <location>
        <begin position="111"/>
        <end position="122"/>
    </location>
</feature>
<feature type="compositionally biased region" description="Low complexity" evidence="9">
    <location>
        <begin position="38"/>
        <end position="50"/>
    </location>
</feature>
<evidence type="ECO:0000256" key="6">
    <source>
        <dbReference type="ARBA" id="ARBA00022989"/>
    </source>
</evidence>
<keyword evidence="5 8" id="KW-0812">Transmembrane</keyword>
<feature type="transmembrane region" description="Helical" evidence="8">
    <location>
        <begin position="217"/>
        <end position="237"/>
    </location>
</feature>
<evidence type="ECO:0000313" key="11">
    <source>
        <dbReference type="EMBL" id="MED6137066.1"/>
    </source>
</evidence>
<accession>A0ABU6SLQ6</accession>
<evidence type="ECO:0000256" key="9">
    <source>
        <dbReference type="SAM" id="MobiDB-lite"/>
    </source>
</evidence>
<evidence type="ECO:0000256" key="1">
    <source>
        <dbReference type="ARBA" id="ARBA00004651"/>
    </source>
</evidence>
<evidence type="ECO:0000256" key="8">
    <source>
        <dbReference type="RuleBase" id="RU361233"/>
    </source>
</evidence>
<feature type="region of interest" description="Disordered" evidence="9">
    <location>
        <begin position="1"/>
        <end position="141"/>
    </location>
</feature>
<evidence type="ECO:0000256" key="4">
    <source>
        <dbReference type="ARBA" id="ARBA00022475"/>
    </source>
</evidence>
<keyword evidence="4 8" id="KW-1003">Cell membrane</keyword>
<name>A0ABU6SLQ6_9FABA</name>
<keyword evidence="12" id="KW-1185">Reference proteome</keyword>
<comment type="subunit">
    <text evidence="3 8">Homodimer and heterodimers.</text>
</comment>
<evidence type="ECO:0000256" key="2">
    <source>
        <dbReference type="ARBA" id="ARBA00007651"/>
    </source>
</evidence>
<evidence type="ECO:0000256" key="3">
    <source>
        <dbReference type="ARBA" id="ARBA00011489"/>
    </source>
</evidence>
<reference evidence="11 12" key="1">
    <citation type="journal article" date="2023" name="Plants (Basel)">
        <title>Bridging the Gap: Combining Genomics and Transcriptomics Approaches to Understand Stylosanthes scabra, an Orphan Legume from the Brazilian Caatinga.</title>
        <authorList>
            <person name="Ferreira-Neto J.R.C."/>
            <person name="da Silva M.D."/>
            <person name="Binneck E."/>
            <person name="de Melo N.F."/>
            <person name="da Silva R.H."/>
            <person name="de Melo A.L.T.M."/>
            <person name="Pandolfi V."/>
            <person name="Bustamante F.O."/>
            <person name="Brasileiro-Vidal A.C."/>
            <person name="Benko-Iseppon A.M."/>
        </authorList>
    </citation>
    <scope>NUCLEOTIDE SEQUENCE [LARGE SCALE GENOMIC DNA]</scope>
    <source>
        <tissue evidence="11">Leaves</tissue>
    </source>
</reference>
<feature type="compositionally biased region" description="Basic and acidic residues" evidence="9">
    <location>
        <begin position="1"/>
        <end position="13"/>
    </location>
</feature>
<gene>
    <name evidence="11" type="ORF">PIB30_061452</name>
</gene>
<feature type="transmembrane region" description="Helical" evidence="8">
    <location>
        <begin position="257"/>
        <end position="281"/>
    </location>
</feature>
<keyword evidence="7 8" id="KW-0472">Membrane</keyword>
<proteinExistence type="inferred from homology"/>